<keyword evidence="1" id="KW-0732">Signal</keyword>
<feature type="signal peptide" evidence="1">
    <location>
        <begin position="1"/>
        <end position="21"/>
    </location>
</feature>
<accession>A0A226EZJ9</accession>
<dbReference type="EMBL" id="LNIX01000001">
    <property type="protein sequence ID" value="OXA62587.1"/>
    <property type="molecule type" value="Genomic_DNA"/>
</dbReference>
<sequence>MSTPSLFVGLMLFLSVTTISAITVTVNKDGNFSGQEFSFELAPGACAALPNDWVNTVSSLGHSGCVNACPGRGCEGQLSCVRFEGAGNLDFSNTAFNDQFNSFFAC</sequence>
<reference evidence="2 3" key="1">
    <citation type="submission" date="2015-12" db="EMBL/GenBank/DDBJ databases">
        <title>The genome of Folsomia candida.</title>
        <authorList>
            <person name="Faddeeva A."/>
            <person name="Derks M.F."/>
            <person name="Anvar Y."/>
            <person name="Smit S."/>
            <person name="Van Straalen N."/>
            <person name="Roelofs D."/>
        </authorList>
    </citation>
    <scope>NUCLEOTIDE SEQUENCE [LARGE SCALE GENOMIC DNA]</scope>
    <source>
        <strain evidence="2 3">VU population</strain>
        <tissue evidence="2">Whole body</tissue>
    </source>
</reference>
<dbReference type="Proteomes" id="UP000198287">
    <property type="component" value="Unassembled WGS sequence"/>
</dbReference>
<gene>
    <name evidence="2" type="ORF">Fcan01_00669</name>
</gene>
<evidence type="ECO:0000313" key="3">
    <source>
        <dbReference type="Proteomes" id="UP000198287"/>
    </source>
</evidence>
<proteinExistence type="predicted"/>
<dbReference type="AlphaFoldDB" id="A0A226EZJ9"/>
<organism evidence="2 3">
    <name type="scientific">Folsomia candida</name>
    <name type="common">Springtail</name>
    <dbReference type="NCBI Taxonomy" id="158441"/>
    <lineage>
        <taxon>Eukaryota</taxon>
        <taxon>Metazoa</taxon>
        <taxon>Ecdysozoa</taxon>
        <taxon>Arthropoda</taxon>
        <taxon>Hexapoda</taxon>
        <taxon>Collembola</taxon>
        <taxon>Entomobryomorpha</taxon>
        <taxon>Isotomoidea</taxon>
        <taxon>Isotomidae</taxon>
        <taxon>Proisotominae</taxon>
        <taxon>Folsomia</taxon>
    </lineage>
</organism>
<name>A0A226EZJ9_FOLCA</name>
<protein>
    <submittedName>
        <fullName evidence="2">Uncharacterized protein</fullName>
    </submittedName>
</protein>
<feature type="chain" id="PRO_5012398187" evidence="1">
    <location>
        <begin position="22"/>
        <end position="106"/>
    </location>
</feature>
<evidence type="ECO:0000256" key="1">
    <source>
        <dbReference type="SAM" id="SignalP"/>
    </source>
</evidence>
<keyword evidence="3" id="KW-1185">Reference proteome</keyword>
<comment type="caution">
    <text evidence="2">The sequence shown here is derived from an EMBL/GenBank/DDBJ whole genome shotgun (WGS) entry which is preliminary data.</text>
</comment>
<evidence type="ECO:0000313" key="2">
    <source>
        <dbReference type="EMBL" id="OXA62587.1"/>
    </source>
</evidence>